<feature type="transmembrane region" description="Helical" evidence="2">
    <location>
        <begin position="195"/>
        <end position="213"/>
    </location>
</feature>
<evidence type="ECO:0000313" key="5">
    <source>
        <dbReference type="Proteomes" id="UP000583800"/>
    </source>
</evidence>
<feature type="compositionally biased region" description="Low complexity" evidence="1">
    <location>
        <begin position="760"/>
        <end position="775"/>
    </location>
</feature>
<dbReference type="AlphaFoldDB" id="A0A7X0EXB8"/>
<reference evidence="4 5" key="1">
    <citation type="submission" date="2020-08" db="EMBL/GenBank/DDBJ databases">
        <title>Sequencing the genomes of 1000 actinobacteria strains.</title>
        <authorList>
            <person name="Klenk H.-P."/>
        </authorList>
    </citation>
    <scope>NUCLEOTIDE SEQUENCE [LARGE SCALE GENOMIC DNA]</scope>
    <source>
        <strain evidence="4 5">DSM 45913</strain>
    </source>
</reference>
<evidence type="ECO:0000256" key="1">
    <source>
        <dbReference type="SAM" id="MobiDB-lite"/>
    </source>
</evidence>
<feature type="region of interest" description="Disordered" evidence="1">
    <location>
        <begin position="694"/>
        <end position="714"/>
    </location>
</feature>
<proteinExistence type="predicted"/>
<feature type="region of interest" description="Disordered" evidence="1">
    <location>
        <begin position="446"/>
        <end position="474"/>
    </location>
</feature>
<dbReference type="PANTHER" id="PTHR23028:SF131">
    <property type="entry name" value="BLR2367 PROTEIN"/>
    <property type="match status" value="1"/>
</dbReference>
<feature type="transmembrane region" description="Helical" evidence="2">
    <location>
        <begin position="244"/>
        <end position="260"/>
    </location>
</feature>
<evidence type="ECO:0000313" key="4">
    <source>
        <dbReference type="EMBL" id="MBB6347433.1"/>
    </source>
</evidence>
<sequence>MPTSRNPALPRDPAPTAHANPRNAAGPDAAQPVRPGGQSDRRPDDQDSDRCDGRDDGPNGDRDGGRGGARLGWLDALRGVGALAVVAEHLPWVLPPLRPYWFSLGVYGVMVFFLVSGYIIPVSLERRGDLRAFWISRVFRLYPLYLVVAALVVGLSWWVPLREAVPRDGSSVVAHLTMLLDVVNVGGVADTMWTLSYEMVFYLLVTALFVGGLHRHSGAVAVLFGGASVAAGVTLAAAPLSGTWLAYASAVVFAAGLAGVVSGRWRAVAACALGLMALTLPVLGGRIPWLGLTILAVMFAGTAVQRWERGTGTLWPVALTGALVALAPVWAVQAGWWWAEPGVWVTTVGAAGLTFAGARALRRRRVPRALAWLGLISYSLYLVHHPLFGYLHEAVGGLGGRPYVVQVAVATAAVAAAVLVSAATYRFVERPARSLGRRLAGAEGARPGRVHLRAGGGAGEARSPPRRDVEGDRVRDHGLDLLRRRAGRLVGDAPRLTARGHELARLLAVLPGVVVDGHAARQVQAEAEHGQVPADADGAGTEPRPELRRHLGGVPQLEVGGLALSGREPHFDLRPAGALAHDPGDLEQAGRLAVQDLAARVVLELVVAARAKVAGDRQEPAADPLGVGAGVPHVFHGRVVGAGDGDRLGLAVLADLPAGALDGVDDVDHGCSSLSGGSEGIVVRRLRLPRASSVASASRRCSQKPRKWSSQASISRSGAGFTTYRRRVPSARTVAKPLSRSTFRCWDTAGWEMPNSARMTAATSPELSSPPASSSRIRRRTGSPRTSNACMAASVSIYAYISQS</sequence>
<keyword evidence="2" id="KW-0812">Transmembrane</keyword>
<feature type="compositionally biased region" description="Basic and acidic residues" evidence="1">
    <location>
        <begin position="39"/>
        <end position="65"/>
    </location>
</feature>
<comment type="caution">
    <text evidence="4">The sequence shown here is derived from an EMBL/GenBank/DDBJ whole genome shotgun (WGS) entry which is preliminary data.</text>
</comment>
<feature type="domain" description="Acyltransferase 3" evidence="3">
    <location>
        <begin position="72"/>
        <end position="425"/>
    </location>
</feature>
<keyword evidence="2" id="KW-0472">Membrane</keyword>
<feature type="transmembrane region" description="Helical" evidence="2">
    <location>
        <begin position="100"/>
        <end position="120"/>
    </location>
</feature>
<dbReference type="PANTHER" id="PTHR23028">
    <property type="entry name" value="ACETYLTRANSFERASE"/>
    <property type="match status" value="1"/>
</dbReference>
<evidence type="ECO:0000256" key="2">
    <source>
        <dbReference type="SAM" id="Phobius"/>
    </source>
</evidence>
<dbReference type="GO" id="GO:0000271">
    <property type="term" value="P:polysaccharide biosynthetic process"/>
    <property type="evidence" value="ECO:0007669"/>
    <property type="project" value="TreeGrafter"/>
</dbReference>
<dbReference type="Pfam" id="PF01757">
    <property type="entry name" value="Acyl_transf_3"/>
    <property type="match status" value="1"/>
</dbReference>
<dbReference type="InterPro" id="IPR050879">
    <property type="entry name" value="Acyltransferase_3"/>
</dbReference>
<feature type="region of interest" description="Disordered" evidence="1">
    <location>
        <begin position="1"/>
        <end position="67"/>
    </location>
</feature>
<feature type="compositionally biased region" description="Basic and acidic residues" evidence="1">
    <location>
        <begin position="463"/>
        <end position="474"/>
    </location>
</feature>
<feature type="transmembrane region" description="Helical" evidence="2">
    <location>
        <begin position="370"/>
        <end position="391"/>
    </location>
</feature>
<gene>
    <name evidence="4" type="ORF">FHU36_003978</name>
</gene>
<accession>A0A7X0EXB8</accession>
<feature type="transmembrane region" description="Helical" evidence="2">
    <location>
        <begin position="342"/>
        <end position="358"/>
    </location>
</feature>
<name>A0A7X0EXB8_9ACTN</name>
<feature type="region of interest" description="Disordered" evidence="1">
    <location>
        <begin position="759"/>
        <end position="787"/>
    </location>
</feature>
<keyword evidence="2" id="KW-1133">Transmembrane helix</keyword>
<feature type="transmembrane region" description="Helical" evidence="2">
    <location>
        <begin position="403"/>
        <end position="428"/>
    </location>
</feature>
<feature type="transmembrane region" description="Helical" evidence="2">
    <location>
        <begin position="220"/>
        <end position="238"/>
    </location>
</feature>
<dbReference type="GO" id="GO:0016020">
    <property type="term" value="C:membrane"/>
    <property type="evidence" value="ECO:0007669"/>
    <property type="project" value="TreeGrafter"/>
</dbReference>
<dbReference type="GO" id="GO:0016747">
    <property type="term" value="F:acyltransferase activity, transferring groups other than amino-acyl groups"/>
    <property type="evidence" value="ECO:0007669"/>
    <property type="project" value="InterPro"/>
</dbReference>
<feature type="transmembrane region" description="Helical" evidence="2">
    <location>
        <begin position="141"/>
        <end position="159"/>
    </location>
</feature>
<evidence type="ECO:0000259" key="3">
    <source>
        <dbReference type="Pfam" id="PF01757"/>
    </source>
</evidence>
<organism evidence="4 5">
    <name type="scientific">Nonomuraea muscovyensis</name>
    <dbReference type="NCBI Taxonomy" id="1124761"/>
    <lineage>
        <taxon>Bacteria</taxon>
        <taxon>Bacillati</taxon>
        <taxon>Actinomycetota</taxon>
        <taxon>Actinomycetes</taxon>
        <taxon>Streptosporangiales</taxon>
        <taxon>Streptosporangiaceae</taxon>
        <taxon>Nonomuraea</taxon>
    </lineage>
</organism>
<dbReference type="EMBL" id="JACHJB010000002">
    <property type="protein sequence ID" value="MBB6347433.1"/>
    <property type="molecule type" value="Genomic_DNA"/>
</dbReference>
<dbReference type="InterPro" id="IPR002656">
    <property type="entry name" value="Acyl_transf_3_dom"/>
</dbReference>
<dbReference type="Proteomes" id="UP000583800">
    <property type="component" value="Unassembled WGS sequence"/>
</dbReference>
<feature type="transmembrane region" description="Helical" evidence="2">
    <location>
        <begin position="267"/>
        <end position="283"/>
    </location>
</feature>
<keyword evidence="5" id="KW-1185">Reference proteome</keyword>
<protein>
    <submittedName>
        <fullName evidence="4">Peptidoglycan/LPS O-acetylase OafA/YrhL</fullName>
    </submittedName>
</protein>